<dbReference type="EMBL" id="WBMT01000001">
    <property type="protein sequence ID" value="KAB2352579.1"/>
    <property type="molecule type" value="Genomic_DNA"/>
</dbReference>
<dbReference type="SUPFAM" id="SSF53335">
    <property type="entry name" value="S-adenosyl-L-methionine-dependent methyltransferases"/>
    <property type="match status" value="1"/>
</dbReference>
<name>A0A6H9ZDG4_9ACTN</name>
<dbReference type="SUPFAM" id="SSF53756">
    <property type="entry name" value="UDP-Glycosyltransferase/glycogen phosphorylase"/>
    <property type="match status" value="1"/>
</dbReference>
<dbReference type="Gene3D" id="3.40.50.2000">
    <property type="entry name" value="Glycogen Phosphorylase B"/>
    <property type="match status" value="2"/>
</dbReference>
<evidence type="ECO:0000259" key="4">
    <source>
        <dbReference type="Pfam" id="PF13439"/>
    </source>
</evidence>
<reference evidence="5 6" key="1">
    <citation type="submission" date="2019-09" db="EMBL/GenBank/DDBJ databases">
        <title>Actinomadura physcomitrii sp. nov., a novel actinomycete isolated from moss [Physcomitrium sphaericum (Ludw) Fuernr].</title>
        <authorList>
            <person name="Zhuang X."/>
            <person name="Liu C."/>
        </authorList>
    </citation>
    <scope>NUCLEOTIDE SEQUENCE [LARGE SCALE GENOMIC DNA]</scope>
    <source>
        <strain evidence="5 6">HMC1</strain>
    </source>
</reference>
<dbReference type="OrthoDB" id="9765330at2"/>
<gene>
    <name evidence="5" type="ORF">F8566_02615</name>
</gene>
<dbReference type="Gene3D" id="3.40.50.150">
    <property type="entry name" value="Vaccinia Virus protein VP39"/>
    <property type="match status" value="1"/>
</dbReference>
<evidence type="ECO:0000259" key="3">
    <source>
        <dbReference type="Pfam" id="PF00534"/>
    </source>
</evidence>
<accession>A0A6H9ZDG4</accession>
<keyword evidence="1" id="KW-0328">Glycosyltransferase</keyword>
<dbReference type="InterPro" id="IPR028098">
    <property type="entry name" value="Glyco_trans_4-like_N"/>
</dbReference>
<dbReference type="PANTHER" id="PTHR12526">
    <property type="entry name" value="GLYCOSYLTRANSFERASE"/>
    <property type="match status" value="1"/>
</dbReference>
<dbReference type="Pfam" id="PF13439">
    <property type="entry name" value="Glyco_transf_4"/>
    <property type="match status" value="1"/>
</dbReference>
<comment type="caution">
    <text evidence="5">The sequence shown here is derived from an EMBL/GenBank/DDBJ whole genome shotgun (WGS) entry which is preliminary data.</text>
</comment>
<proteinExistence type="predicted"/>
<organism evidence="5 6">
    <name type="scientific">Actinomadura rudentiformis</name>
    <dbReference type="NCBI Taxonomy" id="359158"/>
    <lineage>
        <taxon>Bacteria</taxon>
        <taxon>Bacillati</taxon>
        <taxon>Actinomycetota</taxon>
        <taxon>Actinomycetes</taxon>
        <taxon>Streptosporangiales</taxon>
        <taxon>Thermomonosporaceae</taxon>
        <taxon>Actinomadura</taxon>
    </lineage>
</organism>
<dbReference type="AlphaFoldDB" id="A0A6H9ZDG4"/>
<evidence type="ECO:0000313" key="5">
    <source>
        <dbReference type="EMBL" id="KAB2352579.1"/>
    </source>
</evidence>
<keyword evidence="2 5" id="KW-0808">Transferase</keyword>
<feature type="domain" description="Glycosyl transferase family 1" evidence="3">
    <location>
        <begin position="168"/>
        <end position="330"/>
    </location>
</feature>
<keyword evidence="6" id="KW-1185">Reference proteome</keyword>
<dbReference type="GO" id="GO:0016757">
    <property type="term" value="F:glycosyltransferase activity"/>
    <property type="evidence" value="ECO:0007669"/>
    <property type="project" value="UniProtKB-KW"/>
</dbReference>
<dbReference type="InterPro" id="IPR029063">
    <property type="entry name" value="SAM-dependent_MTases_sf"/>
</dbReference>
<evidence type="ECO:0000256" key="1">
    <source>
        <dbReference type="ARBA" id="ARBA00022676"/>
    </source>
</evidence>
<dbReference type="PANTHER" id="PTHR12526:SF510">
    <property type="entry name" value="D-INOSITOL 3-PHOSPHATE GLYCOSYLTRANSFERASE"/>
    <property type="match status" value="1"/>
</dbReference>
<dbReference type="CDD" id="cd03801">
    <property type="entry name" value="GT4_PimA-like"/>
    <property type="match status" value="1"/>
</dbReference>
<dbReference type="InterPro" id="IPR001296">
    <property type="entry name" value="Glyco_trans_1"/>
</dbReference>
<feature type="domain" description="Glycosyltransferase subfamily 4-like N-terminal" evidence="4">
    <location>
        <begin position="106"/>
        <end position="159"/>
    </location>
</feature>
<evidence type="ECO:0000313" key="6">
    <source>
        <dbReference type="Proteomes" id="UP000468735"/>
    </source>
</evidence>
<protein>
    <submittedName>
        <fullName evidence="5">Glycosyltransferase</fullName>
    </submittedName>
</protein>
<sequence>MNLPYVVLPGDIDDTSAPSGGNVYDRRLCEHLATAGEIPVPGAWPRPDEAAKTDLTRALSALPDGTVVLLDGLVACGIPDIVVPHARRLRLAILVHLPLAEETGLPAEVAAELNALERETLHAVDAVVATSFWAARHLVDHHGLPAERVHVVPPGVDPAAPAEGTEGGTRLLCVGSLTPRKGHDVLVEALAAVAHLRWSCVFAGPSSRSQGHAEDLRRSIEDHDLADRIELAGPRTGESLDAAYADADLLILPSRAETYGMVVTEALARGIPVVATAVGGVPEALGNAPDGGTPGILVPPDDVTALAGAVRQWLRDGELRRRLRSAAQERRRTLAGWEETARRMAAVLDRLAPGFSPEWLALREPADAAARATQPLDVLPSLDDLPEKGARWVIRDLGCGTGSMGRWLAGRLTGPQHWILHDRDPELLRHAVGGMPDQAGDGSPVTVETREGDLSDLRAADLAGTSLVTASALLDVLTPAGMTALVEAIVAARCPALLTLSVIGMVELSPADPLDGVIEAAFNDHQRRSGLLGPAAAAAATEAFELRGAKVRSYPSPWLLGQPDQAALTAEWLRGWVGAACEQRPDLKPQAGYYLRRRLDTCAQGELRVAVHHTDLLVEPT</sequence>
<dbReference type="RefSeq" id="WP_151557533.1">
    <property type="nucleotide sequence ID" value="NZ_WBMT01000001.1"/>
</dbReference>
<evidence type="ECO:0000256" key="2">
    <source>
        <dbReference type="ARBA" id="ARBA00022679"/>
    </source>
</evidence>
<dbReference type="Pfam" id="PF00534">
    <property type="entry name" value="Glycos_transf_1"/>
    <property type="match status" value="1"/>
</dbReference>
<dbReference type="Proteomes" id="UP000468735">
    <property type="component" value="Unassembled WGS sequence"/>
</dbReference>